<dbReference type="Proteomes" id="UP000681075">
    <property type="component" value="Unassembled WGS sequence"/>
</dbReference>
<protein>
    <recommendedName>
        <fullName evidence="1">Sialidase domain-containing protein</fullName>
    </recommendedName>
</protein>
<keyword evidence="3" id="KW-1185">Reference proteome</keyword>
<gene>
    <name evidence="2" type="ORF">TMPK1_16980</name>
</gene>
<dbReference type="AlphaFoldDB" id="A0A8S8XC87"/>
<organism evidence="2 3">
    <name type="scientific">Roseiterribacter gracilis</name>
    <dbReference type="NCBI Taxonomy" id="2812848"/>
    <lineage>
        <taxon>Bacteria</taxon>
        <taxon>Pseudomonadati</taxon>
        <taxon>Pseudomonadota</taxon>
        <taxon>Alphaproteobacteria</taxon>
        <taxon>Rhodospirillales</taxon>
        <taxon>Roseiterribacteraceae</taxon>
        <taxon>Roseiterribacter</taxon>
    </lineage>
</organism>
<accession>A0A8S8XC87</accession>
<reference evidence="2" key="1">
    <citation type="submission" date="2021-02" db="EMBL/GenBank/DDBJ databases">
        <title>Genome sequence of Rhodospirillales sp. strain TMPK1 isolated from soil.</title>
        <authorList>
            <person name="Nakai R."/>
            <person name="Kusada H."/>
            <person name="Tamaki H."/>
        </authorList>
    </citation>
    <scope>NUCLEOTIDE SEQUENCE</scope>
    <source>
        <strain evidence="2">TMPK1</strain>
    </source>
</reference>
<dbReference type="PANTHER" id="PTHR43752:SF2">
    <property type="entry name" value="BNR_ASP-BOX REPEAT FAMILY PROTEIN"/>
    <property type="match status" value="1"/>
</dbReference>
<evidence type="ECO:0000313" key="3">
    <source>
        <dbReference type="Proteomes" id="UP000681075"/>
    </source>
</evidence>
<evidence type="ECO:0000313" key="2">
    <source>
        <dbReference type="EMBL" id="GIL39461.1"/>
    </source>
</evidence>
<comment type="caution">
    <text evidence="2">The sequence shown here is derived from an EMBL/GenBank/DDBJ whole genome shotgun (WGS) entry which is preliminary data.</text>
</comment>
<dbReference type="InterPro" id="IPR011040">
    <property type="entry name" value="Sialidase"/>
</dbReference>
<evidence type="ECO:0000259" key="1">
    <source>
        <dbReference type="Pfam" id="PF13088"/>
    </source>
</evidence>
<dbReference type="RefSeq" id="WP_420242565.1">
    <property type="nucleotide sequence ID" value="NZ_BOPV01000001.1"/>
</dbReference>
<feature type="domain" description="Sialidase" evidence="1">
    <location>
        <begin position="139"/>
        <end position="343"/>
    </location>
</feature>
<proteinExistence type="predicted"/>
<dbReference type="PANTHER" id="PTHR43752">
    <property type="entry name" value="BNR/ASP-BOX REPEAT FAMILY PROTEIN"/>
    <property type="match status" value="1"/>
</dbReference>
<dbReference type="CDD" id="cd15482">
    <property type="entry name" value="Sialidase_non-viral"/>
    <property type="match status" value="1"/>
</dbReference>
<dbReference type="EMBL" id="BOPV01000001">
    <property type="protein sequence ID" value="GIL39461.1"/>
    <property type="molecule type" value="Genomic_DNA"/>
</dbReference>
<dbReference type="InterPro" id="IPR036278">
    <property type="entry name" value="Sialidase_sf"/>
</dbReference>
<dbReference type="SUPFAM" id="SSF50939">
    <property type="entry name" value="Sialidases"/>
    <property type="match status" value="1"/>
</dbReference>
<dbReference type="Gene3D" id="2.120.10.10">
    <property type="match status" value="1"/>
</dbReference>
<dbReference type="Pfam" id="PF13088">
    <property type="entry name" value="BNR_2"/>
    <property type="match status" value="1"/>
</dbReference>
<sequence length="367" mass="40543">MKLTRSTLVRGYGQYASFPSLCVRDGGFWLAYRRAPDHRMLRTDTALHQVDHLDARSQITLQALDHSGVPVGAPRVLPPAISVCDQDPNLLRLRDGRLLLTGFSYYPLPASQARPLVEKGARPTQLYDTDLAYFFWGGYARTSDDDGVTWTPHQFFPHDPLYLDIIPDIRRWHGGPVRGRAVELADGTILQATYGGRINATRVSSELWESHDRGATFAKRATIAYDPAQDVGFCETALLQLVDGALLAVHRTSDAAGRLATSLSRDEGRSWDDAVVHDFIGHPSDLCQLADGRVLVVYGYRAKPYGIRARFWQDGSFGDEIVLVDDVPSPDCGYPWILPLDDGGALIAYYAADESGVRGIDAVRVSL</sequence>
<name>A0A8S8XC87_9PROT</name>